<dbReference type="InterPro" id="IPR036875">
    <property type="entry name" value="Znf_CCHC_sf"/>
</dbReference>
<evidence type="ECO:0000259" key="3">
    <source>
        <dbReference type="PROSITE" id="PS50158"/>
    </source>
</evidence>
<dbReference type="InterPro" id="IPR001878">
    <property type="entry name" value="Znf_CCHC"/>
</dbReference>
<dbReference type="EMBL" id="GL453259">
    <property type="protein sequence ID" value="EFN76257.1"/>
    <property type="molecule type" value="Genomic_DNA"/>
</dbReference>
<keyword evidence="2" id="KW-0732">Signal</keyword>
<name>E2C723_HARSA</name>
<sequence length="167" mass="17836">IKVRWALTGALLVEVPGLDAGASADRLAKELRKLAAKKGPDYRVQRPVRTAALRINGLNLTIGAQEVAEAVSLAGSCSPTEVSVGKLSVAQRGTTAIVVRCLQGAAANVAAAERVRVDWTRAGVTVLSARVVLCFRCMERGHVREQCRNAVDRSDTCYRCGTRGHRA</sequence>
<dbReference type="Gene3D" id="4.10.60.10">
    <property type="entry name" value="Zinc finger, CCHC-type"/>
    <property type="match status" value="1"/>
</dbReference>
<dbReference type="Proteomes" id="UP000008237">
    <property type="component" value="Unassembled WGS sequence"/>
</dbReference>
<feature type="non-terminal residue" evidence="4">
    <location>
        <position position="1"/>
    </location>
</feature>
<feature type="signal peptide" evidence="2">
    <location>
        <begin position="1"/>
        <end position="20"/>
    </location>
</feature>
<protein>
    <recommendedName>
        <fullName evidence="3">CCHC-type domain-containing protein</fullName>
    </recommendedName>
</protein>
<gene>
    <name evidence="4" type="ORF">EAI_13955</name>
</gene>
<organism evidence="5">
    <name type="scientific">Harpegnathos saltator</name>
    <name type="common">Jerdon's jumping ant</name>
    <dbReference type="NCBI Taxonomy" id="610380"/>
    <lineage>
        <taxon>Eukaryota</taxon>
        <taxon>Metazoa</taxon>
        <taxon>Ecdysozoa</taxon>
        <taxon>Arthropoda</taxon>
        <taxon>Hexapoda</taxon>
        <taxon>Insecta</taxon>
        <taxon>Pterygota</taxon>
        <taxon>Neoptera</taxon>
        <taxon>Endopterygota</taxon>
        <taxon>Hymenoptera</taxon>
        <taxon>Apocrita</taxon>
        <taxon>Aculeata</taxon>
        <taxon>Formicoidea</taxon>
        <taxon>Formicidae</taxon>
        <taxon>Ponerinae</taxon>
        <taxon>Ponerini</taxon>
        <taxon>Harpegnathos</taxon>
    </lineage>
</organism>
<dbReference type="PROSITE" id="PS50158">
    <property type="entry name" value="ZF_CCHC"/>
    <property type="match status" value="1"/>
</dbReference>
<keyword evidence="1" id="KW-0479">Metal-binding</keyword>
<accession>E2C723</accession>
<dbReference type="GO" id="GO:0008270">
    <property type="term" value="F:zinc ion binding"/>
    <property type="evidence" value="ECO:0007669"/>
    <property type="project" value="UniProtKB-KW"/>
</dbReference>
<feature type="domain" description="CCHC-type" evidence="3">
    <location>
        <begin position="134"/>
        <end position="149"/>
    </location>
</feature>
<keyword evidence="5" id="KW-1185">Reference proteome</keyword>
<reference evidence="4 5" key="1">
    <citation type="journal article" date="2010" name="Science">
        <title>Genomic comparison of the ants Camponotus floridanus and Harpegnathos saltator.</title>
        <authorList>
            <person name="Bonasio R."/>
            <person name="Zhang G."/>
            <person name="Ye C."/>
            <person name="Mutti N.S."/>
            <person name="Fang X."/>
            <person name="Qin N."/>
            <person name="Donahue G."/>
            <person name="Yang P."/>
            <person name="Li Q."/>
            <person name="Li C."/>
            <person name="Zhang P."/>
            <person name="Huang Z."/>
            <person name="Berger S.L."/>
            <person name="Reinberg D."/>
            <person name="Wang J."/>
            <person name="Liebig J."/>
        </authorList>
    </citation>
    <scope>NUCLEOTIDE SEQUENCE [LARGE SCALE GENOMIC DNA]</scope>
    <source>
        <strain evidence="4 5">R22 G/1</strain>
    </source>
</reference>
<keyword evidence="1" id="KW-0863">Zinc-finger</keyword>
<evidence type="ECO:0000313" key="4">
    <source>
        <dbReference type="EMBL" id="EFN76257.1"/>
    </source>
</evidence>
<dbReference type="SUPFAM" id="SSF57756">
    <property type="entry name" value="Retrovirus zinc finger-like domains"/>
    <property type="match status" value="1"/>
</dbReference>
<evidence type="ECO:0000313" key="5">
    <source>
        <dbReference type="Proteomes" id="UP000008237"/>
    </source>
</evidence>
<keyword evidence="1" id="KW-0862">Zinc</keyword>
<feature type="non-terminal residue" evidence="4">
    <location>
        <position position="167"/>
    </location>
</feature>
<dbReference type="SMART" id="SM00343">
    <property type="entry name" value="ZnF_C2HC"/>
    <property type="match status" value="2"/>
</dbReference>
<evidence type="ECO:0000256" key="1">
    <source>
        <dbReference type="PROSITE-ProRule" id="PRU00047"/>
    </source>
</evidence>
<dbReference type="InParanoid" id="E2C723"/>
<dbReference type="Pfam" id="PF00098">
    <property type="entry name" value="zf-CCHC"/>
    <property type="match status" value="1"/>
</dbReference>
<dbReference type="AlphaFoldDB" id="E2C723"/>
<dbReference type="OrthoDB" id="7615112at2759"/>
<dbReference type="GO" id="GO:0003676">
    <property type="term" value="F:nucleic acid binding"/>
    <property type="evidence" value="ECO:0007669"/>
    <property type="project" value="InterPro"/>
</dbReference>
<proteinExistence type="predicted"/>
<feature type="chain" id="PRO_5003158331" description="CCHC-type domain-containing protein" evidence="2">
    <location>
        <begin position="21"/>
        <end position="167"/>
    </location>
</feature>
<evidence type="ECO:0000256" key="2">
    <source>
        <dbReference type="SAM" id="SignalP"/>
    </source>
</evidence>